<dbReference type="Proteomes" id="UP000677228">
    <property type="component" value="Unassembled WGS sequence"/>
</dbReference>
<dbReference type="Pfam" id="PF12796">
    <property type="entry name" value="Ank_2"/>
    <property type="match status" value="1"/>
</dbReference>
<dbReference type="EMBL" id="CAJOBC010075098">
    <property type="protein sequence ID" value="CAF4256087.1"/>
    <property type="molecule type" value="Genomic_DNA"/>
</dbReference>
<dbReference type="PROSITE" id="PS50088">
    <property type="entry name" value="ANK_REPEAT"/>
    <property type="match status" value="1"/>
</dbReference>
<keyword evidence="6" id="KW-1185">Reference proteome</keyword>
<evidence type="ECO:0000313" key="6">
    <source>
        <dbReference type="Proteomes" id="UP000663829"/>
    </source>
</evidence>
<feature type="repeat" description="ANK" evidence="1">
    <location>
        <begin position="37"/>
        <end position="69"/>
    </location>
</feature>
<evidence type="ECO:0008006" key="7">
    <source>
        <dbReference type="Google" id="ProtNLM"/>
    </source>
</evidence>
<dbReference type="InterPro" id="IPR002110">
    <property type="entry name" value="Ankyrin_rpt"/>
</dbReference>
<dbReference type="PROSITE" id="PS50297">
    <property type="entry name" value="ANK_REP_REGION"/>
    <property type="match status" value="1"/>
</dbReference>
<dbReference type="EMBL" id="CAJNOQ010015870">
    <property type="protein sequence ID" value="CAF1370281.1"/>
    <property type="molecule type" value="Genomic_DNA"/>
</dbReference>
<dbReference type="SMART" id="SM00248">
    <property type="entry name" value="ANK"/>
    <property type="match status" value="2"/>
</dbReference>
<evidence type="ECO:0000313" key="5">
    <source>
        <dbReference type="EMBL" id="CAF4256087.1"/>
    </source>
</evidence>
<proteinExistence type="predicted"/>
<sequence>MTSSPLYLACQKNDLARVESCLKKMKPKQIDVQYPPNNETALHVATRNQNKEITRLLLRYGAQRSLRNADDRQAYELASTKEIEDLFKRPKSSRFVFLHSSCNFPTTLFQRKIKCESCSLVNDNTFYEWELVDRNASQKALRFRRELKLSTSMTEKGLKQKLYSTKKGYINAHLQDVSSADGEKIRDYFKHALLQQDPYFIITAYTISQKFSELLNTDMARNVIHDLKNGCSKFCCDCLYSTEDGTKSITSILLHHPKFQELNFKGGVYRGIVVPKNALAHYTVDSCIITTTFLSTSKDPAIAQCFCDSSVPKSLDTHGYFCTYTLVNENRTALDISGKSEFENEREVLILPYSAFLITQIEEGEEITNIYLQECDTKCLTNIFGSGSSES</sequence>
<gene>
    <name evidence="3" type="ORF">GPM918_LOCUS31821</name>
    <name evidence="2" type="ORF">OVA965_LOCUS17807</name>
    <name evidence="5" type="ORF">SRO942_LOCUS32476</name>
    <name evidence="4" type="ORF">TMI583_LOCUS17818</name>
</gene>
<dbReference type="Proteomes" id="UP000682733">
    <property type="component" value="Unassembled WGS sequence"/>
</dbReference>
<dbReference type="OrthoDB" id="3246549at2759"/>
<dbReference type="EMBL" id="CAJOBA010008664">
    <property type="protein sequence ID" value="CAF3833745.1"/>
    <property type="molecule type" value="Genomic_DNA"/>
</dbReference>
<protein>
    <recommendedName>
        <fullName evidence="7">NAD(+)--protein-arginine ADP-ribosyltransferase</fullName>
    </recommendedName>
</protein>
<evidence type="ECO:0000313" key="4">
    <source>
        <dbReference type="EMBL" id="CAF3833745.1"/>
    </source>
</evidence>
<dbReference type="SUPFAM" id="SSF48403">
    <property type="entry name" value="Ankyrin repeat"/>
    <property type="match status" value="1"/>
</dbReference>
<dbReference type="InterPro" id="IPR036770">
    <property type="entry name" value="Ankyrin_rpt-contain_sf"/>
</dbReference>
<evidence type="ECO:0000313" key="3">
    <source>
        <dbReference type="EMBL" id="CAF1370281.1"/>
    </source>
</evidence>
<accession>A0A815IU87</accession>
<dbReference type="SUPFAM" id="SSF56399">
    <property type="entry name" value="ADP-ribosylation"/>
    <property type="match status" value="1"/>
</dbReference>
<evidence type="ECO:0000313" key="2">
    <source>
        <dbReference type="EMBL" id="CAF1069175.1"/>
    </source>
</evidence>
<organism evidence="3 6">
    <name type="scientific">Didymodactylos carnosus</name>
    <dbReference type="NCBI Taxonomy" id="1234261"/>
    <lineage>
        <taxon>Eukaryota</taxon>
        <taxon>Metazoa</taxon>
        <taxon>Spiralia</taxon>
        <taxon>Gnathifera</taxon>
        <taxon>Rotifera</taxon>
        <taxon>Eurotatoria</taxon>
        <taxon>Bdelloidea</taxon>
        <taxon>Philodinida</taxon>
        <taxon>Philodinidae</taxon>
        <taxon>Didymodactylos</taxon>
    </lineage>
</organism>
<dbReference type="AlphaFoldDB" id="A0A815IU87"/>
<dbReference type="Gene3D" id="3.90.176.10">
    <property type="entry name" value="Toxin ADP-ribosyltransferase, Chain A, domain 1"/>
    <property type="match status" value="1"/>
</dbReference>
<name>A0A815IU87_9BILA</name>
<dbReference type="Proteomes" id="UP000681722">
    <property type="component" value="Unassembled WGS sequence"/>
</dbReference>
<evidence type="ECO:0000256" key="1">
    <source>
        <dbReference type="PROSITE-ProRule" id="PRU00023"/>
    </source>
</evidence>
<dbReference type="Proteomes" id="UP000663829">
    <property type="component" value="Unassembled WGS sequence"/>
</dbReference>
<dbReference type="EMBL" id="CAJNOK010008649">
    <property type="protein sequence ID" value="CAF1069175.1"/>
    <property type="molecule type" value="Genomic_DNA"/>
</dbReference>
<dbReference type="Gene3D" id="1.25.40.20">
    <property type="entry name" value="Ankyrin repeat-containing domain"/>
    <property type="match status" value="1"/>
</dbReference>
<keyword evidence="1" id="KW-0040">ANK repeat</keyword>
<reference evidence="3" key="1">
    <citation type="submission" date="2021-02" db="EMBL/GenBank/DDBJ databases">
        <authorList>
            <person name="Nowell W R."/>
        </authorList>
    </citation>
    <scope>NUCLEOTIDE SEQUENCE</scope>
</reference>
<comment type="caution">
    <text evidence="3">The sequence shown here is derived from an EMBL/GenBank/DDBJ whole genome shotgun (WGS) entry which is preliminary data.</text>
</comment>